<dbReference type="InterPro" id="IPR036457">
    <property type="entry name" value="PPM-type-like_dom_sf"/>
</dbReference>
<dbReference type="PANTHER" id="PTHR12320:SF1">
    <property type="entry name" value="PROTEIN PHOSPHATASE PTC7 HOMOLOG"/>
    <property type="match status" value="1"/>
</dbReference>
<feature type="domain" description="PPM-type phosphatase" evidence="2">
    <location>
        <begin position="584"/>
        <end position="916"/>
    </location>
</feature>
<gene>
    <name evidence="4" type="primary">LOC104727593</name>
</gene>
<dbReference type="PROSITE" id="PS51746">
    <property type="entry name" value="PPM_2"/>
    <property type="match status" value="1"/>
</dbReference>
<evidence type="ECO:0000259" key="2">
    <source>
        <dbReference type="PROSITE" id="PS51746"/>
    </source>
</evidence>
<organism evidence="3 4">
    <name type="scientific">Camelina sativa</name>
    <name type="common">False flax</name>
    <name type="synonym">Myagrum sativum</name>
    <dbReference type="NCBI Taxonomy" id="90675"/>
    <lineage>
        <taxon>Eukaryota</taxon>
        <taxon>Viridiplantae</taxon>
        <taxon>Streptophyta</taxon>
        <taxon>Embryophyta</taxon>
        <taxon>Tracheophyta</taxon>
        <taxon>Spermatophyta</taxon>
        <taxon>Magnoliopsida</taxon>
        <taxon>eudicotyledons</taxon>
        <taxon>Gunneridae</taxon>
        <taxon>Pentapetalae</taxon>
        <taxon>rosids</taxon>
        <taxon>malvids</taxon>
        <taxon>Brassicales</taxon>
        <taxon>Brassicaceae</taxon>
        <taxon>Camelineae</taxon>
        <taxon>Camelina</taxon>
    </lineage>
</organism>
<accession>A0ABM0URF7</accession>
<feature type="region of interest" description="Disordered" evidence="1">
    <location>
        <begin position="293"/>
        <end position="312"/>
    </location>
</feature>
<reference evidence="4" key="2">
    <citation type="submission" date="2025-08" db="UniProtKB">
        <authorList>
            <consortium name="RefSeq"/>
        </authorList>
    </citation>
    <scope>IDENTIFICATION</scope>
    <source>
        <tissue evidence="4">Leaf</tissue>
    </source>
</reference>
<dbReference type="Proteomes" id="UP000694864">
    <property type="component" value="Chromosome 11"/>
</dbReference>
<name>A0ABM0URF7_CAMSA</name>
<dbReference type="InterPro" id="IPR039123">
    <property type="entry name" value="PPTC7"/>
</dbReference>
<evidence type="ECO:0000256" key="1">
    <source>
        <dbReference type="SAM" id="MobiDB-lite"/>
    </source>
</evidence>
<dbReference type="RefSeq" id="XP_010444987.1">
    <property type="nucleotide sequence ID" value="XM_010446685.2"/>
</dbReference>
<dbReference type="InterPro" id="IPR001932">
    <property type="entry name" value="PPM-type_phosphatase-like_dom"/>
</dbReference>
<dbReference type="SMART" id="SM00332">
    <property type="entry name" value="PP2Cc"/>
    <property type="match status" value="1"/>
</dbReference>
<dbReference type="SUPFAM" id="SSF81606">
    <property type="entry name" value="PP2C-like"/>
    <property type="match status" value="2"/>
</dbReference>
<dbReference type="GeneID" id="104727593"/>
<dbReference type="PANTHER" id="PTHR12320">
    <property type="entry name" value="PROTEIN PHOSPHATASE 2C"/>
    <property type="match status" value="1"/>
</dbReference>
<evidence type="ECO:0000313" key="3">
    <source>
        <dbReference type="Proteomes" id="UP000694864"/>
    </source>
</evidence>
<dbReference type="SMART" id="SM00331">
    <property type="entry name" value="PP2C_SIG"/>
    <property type="match status" value="1"/>
</dbReference>
<proteinExistence type="predicted"/>
<reference evidence="3" key="1">
    <citation type="journal article" date="2014" name="Nat. Commun.">
        <title>The emerging biofuel crop Camelina sativa retains a highly undifferentiated hexaploid genome structure.</title>
        <authorList>
            <person name="Kagale S."/>
            <person name="Koh C."/>
            <person name="Nixon J."/>
            <person name="Bollina V."/>
            <person name="Clarke W.E."/>
            <person name="Tuteja R."/>
            <person name="Spillane C."/>
            <person name="Robinson S.J."/>
            <person name="Links M.G."/>
            <person name="Clarke C."/>
            <person name="Higgins E.E."/>
            <person name="Huebert T."/>
            <person name="Sharpe A.G."/>
            <person name="Parkin I.A."/>
        </authorList>
    </citation>
    <scope>NUCLEOTIDE SEQUENCE [LARGE SCALE GENOMIC DNA]</scope>
    <source>
        <strain evidence="3">cv. DH55</strain>
    </source>
</reference>
<protein>
    <submittedName>
        <fullName evidence="4">Probable protein phosphatase 2C 62</fullName>
    </submittedName>
</protein>
<dbReference type="Gene3D" id="3.60.40.10">
    <property type="entry name" value="PPM-type phosphatase domain"/>
    <property type="match status" value="3"/>
</dbReference>
<feature type="region of interest" description="Disordered" evidence="1">
    <location>
        <begin position="54"/>
        <end position="74"/>
    </location>
</feature>
<keyword evidence="3" id="KW-1185">Reference proteome</keyword>
<feature type="compositionally biased region" description="Low complexity" evidence="1">
    <location>
        <begin position="54"/>
        <end position="64"/>
    </location>
</feature>
<evidence type="ECO:0000313" key="4">
    <source>
        <dbReference type="RefSeq" id="XP_010444987.1"/>
    </source>
</evidence>
<feature type="compositionally biased region" description="Low complexity" evidence="1">
    <location>
        <begin position="301"/>
        <end position="311"/>
    </location>
</feature>
<sequence length="921" mass="100862">MADHLIFSLQAPTFLIFPSLHRPWGFFRRLPGGVKFSVTEFRLSSQLQLAKSVSHSQSSASSSSPCPPENSAPEKFDLVSTTQLKDGSYVFRFGDASEIEKYLEAEEKARCVEEVEKKQHANIAETTSEVSRKQGVKDLDRVPVLKEKSDAKKKLVGSNIETSSEKDERAAPSDLSNVIKIKDRKRVRAPTKKKRETLTSVNVSRSQEDKVEARLASVSNLSSVASVTEAIPTSSTEENVVVSEESEPVNENEITVESYNVEPLSSQVMEKASVNKIGDRETNGYQQITENRMEVQTRPRSSTSQHGSQSHGIEEVVTVSTIEIDDNLAVREKPMKTIEAEENLVVEPTATAAVFPDELISAPEATPCSVDEIAQKPVMDTSEENRMKNFEVEEGNLAEPGSQSQDLEEVSPVYAIGIDDNLDVRENPVKNIEAEENLVVEPTATAAVFPDELISTSEATHCSVDEIAQKPVIDTSEENPVKTFEPEENILVEPEATHPSVDEIAEKPVVDTSEVENDGENVASTIEDEITVKDAIIDNGSISKTADETEGEDLQVPAPERATLEPIEVTSGREELLSKEFYLDSGLASLQRPYKALAGREDAYFTVHHNWIGIADGVSQWSFEGINKGMYSQELMSNCQKIISDETAKMTDPVQVLHRSVNETKSSGSSTALIAHLDNNELHIANIGDTGFMVIRDGIVLQKSSPMFHHFCFPLHITQGCDVLNLAEVYNVKLDEGDVVIAATDGLFDNLYEKDVNETKSSGSSTALIAHLDNNELHIANIGDTGFMVIRDGTVLQKSSPMFHHFCFPLHITQGCDVLNLAEVYNVKLDEGDVVIAATDGLFDNLYEKELVSIVCGSLEQSLEPQEIAELVAAKAQEVGGSETERTPFADAAKEEGYDGHKGGKLDAVTVIVSFVKTVST</sequence>